<evidence type="ECO:0000256" key="2">
    <source>
        <dbReference type="ARBA" id="ARBA00007482"/>
    </source>
</evidence>
<keyword evidence="6" id="KW-0378">Hydrolase</keyword>
<dbReference type="PROSITE" id="PS51462">
    <property type="entry name" value="NUDIX"/>
    <property type="match status" value="1"/>
</dbReference>
<dbReference type="NCBIfam" id="TIGR00052">
    <property type="entry name" value="nudix-type nucleoside diphosphatase, YffH/AdpP family"/>
    <property type="match status" value="1"/>
</dbReference>
<keyword evidence="15" id="KW-1185">Reference proteome</keyword>
<dbReference type="EMBL" id="JACBGI020000001">
    <property type="protein sequence ID" value="MBF6056895.1"/>
    <property type="molecule type" value="Genomic_DNA"/>
</dbReference>
<evidence type="ECO:0000256" key="5">
    <source>
        <dbReference type="ARBA" id="ARBA00022723"/>
    </source>
</evidence>
<dbReference type="InterPro" id="IPR004385">
    <property type="entry name" value="NDP_pyrophosphatase"/>
</dbReference>
<evidence type="ECO:0000256" key="8">
    <source>
        <dbReference type="ARBA" id="ARBA00025164"/>
    </source>
</evidence>
<evidence type="ECO:0000256" key="6">
    <source>
        <dbReference type="ARBA" id="ARBA00022801"/>
    </source>
</evidence>
<dbReference type="SUPFAM" id="SSF55811">
    <property type="entry name" value="Nudix"/>
    <property type="match status" value="1"/>
</dbReference>
<comment type="catalytic activity">
    <reaction evidence="12">
        <text>ADP-D-ribose + H2O = D-ribose 5-phosphate + AMP + 2 H(+)</text>
        <dbReference type="Rhea" id="RHEA:10412"/>
        <dbReference type="ChEBI" id="CHEBI:15377"/>
        <dbReference type="ChEBI" id="CHEBI:15378"/>
        <dbReference type="ChEBI" id="CHEBI:57967"/>
        <dbReference type="ChEBI" id="CHEBI:78346"/>
        <dbReference type="ChEBI" id="CHEBI:456215"/>
        <dbReference type="EC" id="3.6.1.13"/>
    </reaction>
</comment>
<accession>A0ABS0BSS5</accession>
<evidence type="ECO:0000259" key="13">
    <source>
        <dbReference type="PROSITE" id="PS51462"/>
    </source>
</evidence>
<evidence type="ECO:0000256" key="11">
    <source>
        <dbReference type="ARBA" id="ARBA00033056"/>
    </source>
</evidence>
<dbReference type="EC" id="3.6.1.13" evidence="3"/>
<protein>
    <recommendedName>
        <fullName evidence="4">ADP-ribose pyrophosphatase</fullName>
        <ecNumber evidence="3">3.6.1.13</ecNumber>
    </recommendedName>
    <alternativeName>
        <fullName evidence="9">ADP-ribose diphosphatase</fullName>
    </alternativeName>
    <alternativeName>
        <fullName evidence="11">ADP-ribose phosphohydrolase</fullName>
    </alternativeName>
    <alternativeName>
        <fullName evidence="10">Adenosine diphosphoribose pyrophosphatase</fullName>
    </alternativeName>
</protein>
<organism evidence="14 15">
    <name type="scientific">Thiomicrorhabdus heinhorstiae</name>
    <dbReference type="NCBI Taxonomy" id="2748010"/>
    <lineage>
        <taxon>Bacteria</taxon>
        <taxon>Pseudomonadati</taxon>
        <taxon>Pseudomonadota</taxon>
        <taxon>Gammaproteobacteria</taxon>
        <taxon>Thiotrichales</taxon>
        <taxon>Piscirickettsiaceae</taxon>
        <taxon>Thiomicrorhabdus</taxon>
    </lineage>
</organism>
<gene>
    <name evidence="14" type="ORF">H8792_000910</name>
</gene>
<evidence type="ECO:0000256" key="4">
    <source>
        <dbReference type="ARBA" id="ARBA00013297"/>
    </source>
</evidence>
<dbReference type="PANTHER" id="PTHR11839">
    <property type="entry name" value="UDP/ADP-SUGAR PYROPHOSPHATASE"/>
    <property type="match status" value="1"/>
</dbReference>
<comment type="cofactor">
    <cofactor evidence="1">
        <name>Mg(2+)</name>
        <dbReference type="ChEBI" id="CHEBI:18420"/>
    </cofactor>
</comment>
<evidence type="ECO:0000256" key="10">
    <source>
        <dbReference type="ARBA" id="ARBA00030308"/>
    </source>
</evidence>
<sequence>MMDKRIELNESAAAFQGFFQIRRLKFRHSLYRGGMTPEIEREVFGRGQASVVLLYDSQAEEIALIEQCRAGAVERALRQNKIEKAWLLEPVAGMIDLGETPLEAGIREVREEAGLHVDDLEYISKFYPSPGGSDEILHLFAVEINVSHLPEFSGLEEDHEDIKIVRLSFAQAKQMMLGGQFNVATTFIALQWLFFQKLAH</sequence>
<comment type="similarity">
    <text evidence="2">Belongs to the Nudix hydrolase family. NudF subfamily.</text>
</comment>
<evidence type="ECO:0000256" key="7">
    <source>
        <dbReference type="ARBA" id="ARBA00022842"/>
    </source>
</evidence>
<name>A0ABS0BSS5_9GAMM</name>
<reference evidence="14 15" key="2">
    <citation type="submission" date="2020-11" db="EMBL/GenBank/DDBJ databases">
        <title>Sulfur oxidizing isolate from Hospital Hole Sinkhole.</title>
        <authorList>
            <person name="Scott K.M."/>
        </authorList>
    </citation>
    <scope>NUCLEOTIDE SEQUENCE [LARGE SCALE GENOMIC DNA]</scope>
    <source>
        <strain evidence="14 15">HH1</strain>
    </source>
</reference>
<evidence type="ECO:0000256" key="12">
    <source>
        <dbReference type="ARBA" id="ARBA00049546"/>
    </source>
</evidence>
<dbReference type="PANTHER" id="PTHR11839:SF5">
    <property type="entry name" value="ADP-RIBOSE PYROPHOSPHATASE"/>
    <property type="match status" value="1"/>
</dbReference>
<evidence type="ECO:0000313" key="15">
    <source>
        <dbReference type="Proteomes" id="UP001193680"/>
    </source>
</evidence>
<comment type="caution">
    <text evidence="14">The sequence shown here is derived from an EMBL/GenBank/DDBJ whole genome shotgun (WGS) entry which is preliminary data.</text>
</comment>
<dbReference type="InterPro" id="IPR015797">
    <property type="entry name" value="NUDIX_hydrolase-like_dom_sf"/>
</dbReference>
<proteinExistence type="inferred from homology"/>
<dbReference type="CDD" id="cd24155">
    <property type="entry name" value="NUDIX_ADPRase"/>
    <property type="match status" value="1"/>
</dbReference>
<comment type="function">
    <text evidence="8">Acts on ADP-mannose and ADP-glucose as well as ADP-ribose. Prevents glycogen biosynthesis. The reaction catalyzed by this enzyme is a limiting step of the gluconeogenic process.</text>
</comment>
<evidence type="ECO:0000256" key="9">
    <source>
        <dbReference type="ARBA" id="ARBA00030162"/>
    </source>
</evidence>
<dbReference type="Pfam" id="PF00293">
    <property type="entry name" value="NUDIX"/>
    <property type="match status" value="1"/>
</dbReference>
<evidence type="ECO:0000313" key="14">
    <source>
        <dbReference type="EMBL" id="MBF6056895.1"/>
    </source>
</evidence>
<evidence type="ECO:0000256" key="1">
    <source>
        <dbReference type="ARBA" id="ARBA00001946"/>
    </source>
</evidence>
<evidence type="ECO:0000256" key="3">
    <source>
        <dbReference type="ARBA" id="ARBA00012453"/>
    </source>
</evidence>
<feature type="domain" description="Nudix hydrolase" evidence="13">
    <location>
        <begin position="45"/>
        <end position="195"/>
    </location>
</feature>
<reference evidence="14 15" key="1">
    <citation type="submission" date="2020-06" db="EMBL/GenBank/DDBJ databases">
        <authorList>
            <person name="Scott K."/>
        </authorList>
    </citation>
    <scope>NUCLEOTIDE SEQUENCE [LARGE SCALE GENOMIC DNA]</scope>
    <source>
        <strain evidence="14 15">HH1</strain>
    </source>
</reference>
<dbReference type="InterPro" id="IPR000086">
    <property type="entry name" value="NUDIX_hydrolase_dom"/>
</dbReference>
<dbReference type="Gene3D" id="3.90.79.10">
    <property type="entry name" value="Nucleoside Triphosphate Pyrophosphohydrolase"/>
    <property type="match status" value="1"/>
</dbReference>
<dbReference type="Proteomes" id="UP001193680">
    <property type="component" value="Unassembled WGS sequence"/>
</dbReference>
<keyword evidence="5" id="KW-0479">Metal-binding</keyword>
<keyword evidence="7" id="KW-0460">Magnesium</keyword>